<evidence type="ECO:0000313" key="3">
    <source>
        <dbReference type="Proteomes" id="UP000268014"/>
    </source>
</evidence>
<sequence length="402" mass="44556">MQTLIDRHRRQNVQQNGGWPSSPPSQRSRWLISQDEERARAEQQRAYEQQYQDRLRQQQDEARRRASCNPRPQPPPPAPQRRRNCLPRRTQELRLPPTPPPVPIRRNCRPRTDPPTYPPPPVYARRVNCRPTTTPRPPLPTPPPQRRTNCIPTYTPQRQQYYNCQPTYPPQPQRTPCYPSPPPQQPVPYNGCIPQRPSRSDDAGRGNEFRASPGCIAAPVPSRPDDCEGSVKIVSVNAAGKIEHYLYQSARDANEVLEQVGGKVADTAQGLAGSVVGAVGNAATSVKDHAAQGLQKTGEVIGGTLQKTGEVIGDAGAAVKDTASGAAHWTGPFSKYLSHAIHIMELGKKPSLDINNELLAKRPIAWSLIAKFDVIPPPARAIVNENLFAHKNQVGKEKGEIW</sequence>
<feature type="region of interest" description="Disordered" evidence="1">
    <location>
        <begin position="1"/>
        <end position="149"/>
    </location>
</feature>
<feature type="compositionally biased region" description="Basic and acidic residues" evidence="1">
    <location>
        <begin position="35"/>
        <end position="64"/>
    </location>
</feature>
<feature type="compositionally biased region" description="Pro residues" evidence="1">
    <location>
        <begin position="113"/>
        <end position="122"/>
    </location>
</feature>
<reference evidence="2 3" key="1">
    <citation type="submission" date="2018-11" db="EMBL/GenBank/DDBJ databases">
        <authorList>
            <consortium name="Pathogen Informatics"/>
        </authorList>
    </citation>
    <scope>NUCLEOTIDE SEQUENCE [LARGE SCALE GENOMIC DNA]</scope>
    <source>
        <strain evidence="2 3">MHpl1</strain>
    </source>
</reference>
<dbReference type="EMBL" id="UZAF01017156">
    <property type="protein sequence ID" value="VDO38524.1"/>
    <property type="molecule type" value="Genomic_DNA"/>
</dbReference>
<evidence type="ECO:0000256" key="1">
    <source>
        <dbReference type="SAM" id="MobiDB-lite"/>
    </source>
</evidence>
<organism evidence="2 3">
    <name type="scientific">Haemonchus placei</name>
    <name type="common">Barber's pole worm</name>
    <dbReference type="NCBI Taxonomy" id="6290"/>
    <lineage>
        <taxon>Eukaryota</taxon>
        <taxon>Metazoa</taxon>
        <taxon>Ecdysozoa</taxon>
        <taxon>Nematoda</taxon>
        <taxon>Chromadorea</taxon>
        <taxon>Rhabditida</taxon>
        <taxon>Rhabditina</taxon>
        <taxon>Rhabditomorpha</taxon>
        <taxon>Strongyloidea</taxon>
        <taxon>Trichostrongylidae</taxon>
        <taxon>Haemonchus</taxon>
    </lineage>
</organism>
<dbReference type="STRING" id="6290.A0A3P7VVI2"/>
<dbReference type="Proteomes" id="UP000268014">
    <property type="component" value="Unassembled WGS sequence"/>
</dbReference>
<feature type="compositionally biased region" description="Low complexity" evidence="1">
    <location>
        <begin position="123"/>
        <end position="133"/>
    </location>
</feature>
<feature type="region of interest" description="Disordered" evidence="1">
    <location>
        <begin position="164"/>
        <end position="217"/>
    </location>
</feature>
<evidence type="ECO:0000313" key="2">
    <source>
        <dbReference type="EMBL" id="VDO38524.1"/>
    </source>
</evidence>
<name>A0A3P7VVI2_HAEPC</name>
<protein>
    <submittedName>
        <fullName evidence="2">Uncharacterized protein</fullName>
    </submittedName>
</protein>
<keyword evidence="3" id="KW-1185">Reference proteome</keyword>
<proteinExistence type="predicted"/>
<feature type="compositionally biased region" description="Pro residues" evidence="1">
    <location>
        <begin position="167"/>
        <end position="186"/>
    </location>
</feature>
<dbReference type="OrthoDB" id="5877852at2759"/>
<feature type="compositionally biased region" description="Pro residues" evidence="1">
    <location>
        <begin position="134"/>
        <end position="145"/>
    </location>
</feature>
<dbReference type="AlphaFoldDB" id="A0A3P7VVI2"/>
<gene>
    <name evidence="2" type="ORF">HPLM_LOCUS9846</name>
</gene>
<accession>A0A3P7VVI2</accession>
<feature type="compositionally biased region" description="Basic and acidic residues" evidence="1">
    <location>
        <begin position="198"/>
        <end position="208"/>
    </location>
</feature>